<dbReference type="EMBL" id="PFLI01000081">
    <property type="protein sequence ID" value="PIY72153.1"/>
    <property type="molecule type" value="Genomic_DNA"/>
</dbReference>
<dbReference type="SUPFAM" id="SSF56219">
    <property type="entry name" value="DNase I-like"/>
    <property type="match status" value="1"/>
</dbReference>
<dbReference type="Proteomes" id="UP000229401">
    <property type="component" value="Unassembled WGS sequence"/>
</dbReference>
<dbReference type="GO" id="GO:0006506">
    <property type="term" value="P:GPI anchor biosynthetic process"/>
    <property type="evidence" value="ECO:0007669"/>
    <property type="project" value="TreeGrafter"/>
</dbReference>
<reference evidence="3" key="1">
    <citation type="submission" date="2017-09" db="EMBL/GenBank/DDBJ databases">
        <title>Depth-based differentiation of microbial function through sediment-hosted aquifers and enrichment of novel symbionts in the deep terrestrial subsurface.</title>
        <authorList>
            <person name="Probst A.J."/>
            <person name="Ladd B."/>
            <person name="Jarett J.K."/>
            <person name="Geller-Mcgrath D.E."/>
            <person name="Sieber C.M.K."/>
            <person name="Emerson J.B."/>
            <person name="Anantharaman K."/>
            <person name="Thomas B.C."/>
            <person name="Malmstrom R."/>
            <person name="Stieglmeier M."/>
            <person name="Klingl A."/>
            <person name="Woyke T."/>
            <person name="Ryan C.M."/>
            <person name="Banfield J.F."/>
        </authorList>
    </citation>
    <scope>NUCLEOTIDE SEQUENCE [LARGE SCALE GENOMIC DNA]</scope>
</reference>
<organism evidence="2 3">
    <name type="scientific">Candidatus Roizmanbacteria bacterium CG_4_10_14_0_8_um_filter_33_9</name>
    <dbReference type="NCBI Taxonomy" id="1974826"/>
    <lineage>
        <taxon>Bacteria</taxon>
        <taxon>Candidatus Roizmaniibacteriota</taxon>
    </lineage>
</organism>
<name>A0A2M7QIM9_9BACT</name>
<dbReference type="PANTHER" id="PTHR14859:SF1">
    <property type="entry name" value="PGAP2-INTERACTING PROTEIN"/>
    <property type="match status" value="1"/>
</dbReference>
<dbReference type="GO" id="GO:0003824">
    <property type="term" value="F:catalytic activity"/>
    <property type="evidence" value="ECO:0007669"/>
    <property type="project" value="InterPro"/>
</dbReference>
<dbReference type="Pfam" id="PF03372">
    <property type="entry name" value="Exo_endo_phos"/>
    <property type="match status" value="1"/>
</dbReference>
<dbReference type="PANTHER" id="PTHR14859">
    <property type="entry name" value="CALCOFLUOR WHITE HYPERSENSITIVE PROTEIN PRECURSOR"/>
    <property type="match status" value="1"/>
</dbReference>
<dbReference type="GO" id="GO:0016020">
    <property type="term" value="C:membrane"/>
    <property type="evidence" value="ECO:0007669"/>
    <property type="project" value="GOC"/>
</dbReference>
<protein>
    <recommendedName>
        <fullName evidence="1">Endonuclease/exonuclease/phosphatase domain-containing protein</fullName>
    </recommendedName>
</protein>
<dbReference type="InterPro" id="IPR005135">
    <property type="entry name" value="Endo/exonuclease/phosphatase"/>
</dbReference>
<dbReference type="AlphaFoldDB" id="A0A2M7QIM9"/>
<dbReference type="Gene3D" id="3.60.10.10">
    <property type="entry name" value="Endonuclease/exonuclease/phosphatase"/>
    <property type="match status" value="1"/>
</dbReference>
<comment type="caution">
    <text evidence="2">The sequence shown here is derived from an EMBL/GenBank/DDBJ whole genome shotgun (WGS) entry which is preliminary data.</text>
</comment>
<evidence type="ECO:0000313" key="2">
    <source>
        <dbReference type="EMBL" id="PIY72153.1"/>
    </source>
</evidence>
<feature type="domain" description="Endonuclease/exonuclease/phosphatase" evidence="1">
    <location>
        <begin position="8"/>
        <end position="231"/>
    </location>
</feature>
<accession>A0A2M7QIM9</accession>
<evidence type="ECO:0000313" key="3">
    <source>
        <dbReference type="Proteomes" id="UP000229401"/>
    </source>
</evidence>
<proteinExistence type="predicted"/>
<dbReference type="InterPro" id="IPR051916">
    <property type="entry name" value="GPI-anchor_lipid_remodeler"/>
</dbReference>
<gene>
    <name evidence="2" type="ORF">COY87_02465</name>
</gene>
<dbReference type="InterPro" id="IPR036691">
    <property type="entry name" value="Endo/exonu/phosph_ase_sf"/>
</dbReference>
<sequence>MIKLFNLNIEGDKHIDRIISFLQKEKLDIVCFQEVFQVDLPHFEAVLGMQSCFTPTMDIQDENPFLARKGIWGLAIFIKQKITSFDSYYYVGERSKIPRFNKENPNSGNRAISWITFEIQGKMYTVATTHFTWSPDGEATDRQKSDMEKLLIRLKQIEPFILCGDFNAPRGKAIFQKLVKTYTDNIPKKISSTIDPVLHREGNLDFVVDGLFTTSHFHVKNIRIIEGLSDHKGIYATIV</sequence>
<evidence type="ECO:0000259" key="1">
    <source>
        <dbReference type="Pfam" id="PF03372"/>
    </source>
</evidence>